<evidence type="ECO:0000256" key="1">
    <source>
        <dbReference type="SAM" id="MobiDB-lite"/>
    </source>
</evidence>
<dbReference type="RefSeq" id="WP_311676741.1">
    <property type="nucleotide sequence ID" value="NZ_JAVRER010000007.1"/>
</dbReference>
<feature type="region of interest" description="Disordered" evidence="1">
    <location>
        <begin position="293"/>
        <end position="326"/>
    </location>
</feature>
<evidence type="ECO:0000313" key="2">
    <source>
        <dbReference type="EMBL" id="MDT0415059.1"/>
    </source>
</evidence>
<feature type="compositionally biased region" description="Basic and acidic residues" evidence="1">
    <location>
        <begin position="315"/>
        <end position="326"/>
    </location>
</feature>
<dbReference type="AlphaFoldDB" id="A0ABD5E1U7"/>
<organism evidence="2 3">
    <name type="scientific">Streptomyces evansiae</name>
    <dbReference type="NCBI Taxonomy" id="3075535"/>
    <lineage>
        <taxon>Bacteria</taxon>
        <taxon>Bacillati</taxon>
        <taxon>Actinomycetota</taxon>
        <taxon>Actinomycetes</taxon>
        <taxon>Kitasatosporales</taxon>
        <taxon>Streptomycetaceae</taxon>
        <taxon>Streptomyces</taxon>
    </lineage>
</organism>
<gene>
    <name evidence="2" type="ORF">RM574_06100</name>
</gene>
<evidence type="ECO:0000313" key="3">
    <source>
        <dbReference type="Proteomes" id="UP001183607"/>
    </source>
</evidence>
<name>A0ABD5E1U7_9ACTN</name>
<accession>A0ABD5E1U7</accession>
<evidence type="ECO:0008006" key="4">
    <source>
        <dbReference type="Google" id="ProtNLM"/>
    </source>
</evidence>
<proteinExistence type="predicted"/>
<dbReference type="SUPFAM" id="SSF89372">
    <property type="entry name" value="Fucose-specific lectin"/>
    <property type="match status" value="1"/>
</dbReference>
<dbReference type="EMBL" id="JAVRER010000007">
    <property type="protein sequence ID" value="MDT0415059.1"/>
    <property type="molecule type" value="Genomic_DNA"/>
</dbReference>
<comment type="caution">
    <text evidence="2">The sequence shown here is derived from an EMBL/GenBank/DDBJ whole genome shotgun (WGS) entry which is preliminary data.</text>
</comment>
<reference evidence="3" key="1">
    <citation type="submission" date="2023-07" db="EMBL/GenBank/DDBJ databases">
        <title>30 novel species of actinomycetes from the DSMZ collection.</title>
        <authorList>
            <person name="Nouioui I."/>
        </authorList>
    </citation>
    <scope>NUCLEOTIDE SEQUENCE [LARGE SCALE GENOMIC DNA]</scope>
    <source>
        <strain evidence="3">DSM 41982</strain>
    </source>
</reference>
<dbReference type="Proteomes" id="UP001183607">
    <property type="component" value="Unassembled WGS sequence"/>
</dbReference>
<sequence>MAAAPSPAPRTALPPPNRGGLAFAQGRYGLRGNLELLLCDEEDGLWVLWFNNDPEDTAPEPGGPPPGEWSGALRFGTGRRYDGVQVVQSAHGPHHLEVLATSGARTHRLRWNPETAFTTEEPPPTGRVRSASLTENPDGTLWTAVLAEDGSPRLFRADAGAYPRLAWEPAPLAPARPSGPGAVLLVPLPDAPRPGLALLGASGGSYLAPDGDETALPAGLVGAAVVRGAVPRLYVWNEAAERIDVVDLGTPDPYRGLRLPGEGPVTALAATTLDHDPHRTDLVLRRGGRLWHVSDTGGDAPGRSVPLLSRLTRTPGDEDRAVHRTS</sequence>
<protein>
    <recommendedName>
        <fullName evidence="4">S9 family peptidase</fullName>
    </recommendedName>
</protein>